<dbReference type="InterPro" id="IPR039261">
    <property type="entry name" value="FNR_nucleotide-bd"/>
</dbReference>
<evidence type="ECO:0000256" key="3">
    <source>
        <dbReference type="ARBA" id="ARBA00022827"/>
    </source>
</evidence>
<dbReference type="InterPro" id="IPR017927">
    <property type="entry name" value="FAD-bd_FR_type"/>
</dbReference>
<keyword evidence="9" id="KW-1185">Reference proteome</keyword>
<dbReference type="InterPro" id="IPR001433">
    <property type="entry name" value="OxRdtase_FAD/NAD-bd"/>
</dbReference>
<protein>
    <submittedName>
        <fullName evidence="8">Oxidoreductase</fullName>
    </submittedName>
</protein>
<keyword evidence="5" id="KW-0560">Oxidoreductase</keyword>
<evidence type="ECO:0000256" key="1">
    <source>
        <dbReference type="ARBA" id="ARBA00001974"/>
    </source>
</evidence>
<dbReference type="Pfam" id="PF00175">
    <property type="entry name" value="NAD_binding_1"/>
    <property type="match status" value="1"/>
</dbReference>
<dbReference type="Gene3D" id="2.40.30.10">
    <property type="entry name" value="Translation factors"/>
    <property type="match status" value="1"/>
</dbReference>
<keyword evidence="3" id="KW-0274">FAD</keyword>
<dbReference type="SUPFAM" id="SSF52343">
    <property type="entry name" value="Ferredoxin reductase-like, C-terminal NADP-linked domain"/>
    <property type="match status" value="1"/>
</dbReference>
<evidence type="ECO:0000313" key="9">
    <source>
        <dbReference type="Proteomes" id="UP000483379"/>
    </source>
</evidence>
<dbReference type="Gene3D" id="3.40.50.80">
    <property type="entry name" value="Nucleotide-binding domain of ferredoxin-NADP reductase (FNR) module"/>
    <property type="match status" value="1"/>
</dbReference>
<dbReference type="EMBL" id="JAAIJQ010000007">
    <property type="protein sequence ID" value="NEV60992.1"/>
    <property type="molecule type" value="Genomic_DNA"/>
</dbReference>
<evidence type="ECO:0000256" key="4">
    <source>
        <dbReference type="ARBA" id="ARBA00022857"/>
    </source>
</evidence>
<accession>A0A6M0JU10</accession>
<dbReference type="InterPro" id="IPR001709">
    <property type="entry name" value="Flavoprot_Pyr_Nucl_cyt_Rdtase"/>
</dbReference>
<comment type="cofactor">
    <cofactor evidence="1">
        <name>FAD</name>
        <dbReference type="ChEBI" id="CHEBI:57692"/>
    </cofactor>
</comment>
<dbReference type="RefSeq" id="WP_164451042.1">
    <property type="nucleotide sequence ID" value="NZ_JAAIJQ010000007.1"/>
</dbReference>
<organism evidence="8 9">
    <name type="scientific">Thiorhodococcus minor</name>
    <dbReference type="NCBI Taxonomy" id="57489"/>
    <lineage>
        <taxon>Bacteria</taxon>
        <taxon>Pseudomonadati</taxon>
        <taxon>Pseudomonadota</taxon>
        <taxon>Gammaproteobacteria</taxon>
        <taxon>Chromatiales</taxon>
        <taxon>Chromatiaceae</taxon>
        <taxon>Thiorhodococcus</taxon>
    </lineage>
</organism>
<feature type="domain" description="FAD-binding FR-type" evidence="7">
    <location>
        <begin position="23"/>
        <end position="146"/>
    </location>
</feature>
<evidence type="ECO:0000256" key="5">
    <source>
        <dbReference type="ARBA" id="ARBA00023002"/>
    </source>
</evidence>
<sequence>MTQVSASTHSATLPAGALPPDLGQTTQAIIKESQRVTPETTDEVRHITLEVMDPAFQFVEGQSIGVVVPGPHDFGNAYHLRRYSIANARSVPVGSGVNLDILVRRCFYVDEISGERYPGIASNFLCDAKPGQQITLTGPYLSAFRMPLDSRANILMIGTGTGIAPFRAFAQHIYERRGDWKGQVRLYYGGHSGLDLMYTNDEHTDLANYYDEKTFKAFRALGSRPLMTSSQALEQGLHDHATEAWRLIKDANTHVFISGLSKAAKVFCKVMAEQAGSEEDWLKVKEQMIEDGRWSELIYD</sequence>
<dbReference type="AlphaFoldDB" id="A0A6M0JU10"/>
<dbReference type="PRINTS" id="PR00371">
    <property type="entry name" value="FPNCR"/>
</dbReference>
<dbReference type="SUPFAM" id="SSF63380">
    <property type="entry name" value="Riboflavin synthase domain-like"/>
    <property type="match status" value="1"/>
</dbReference>
<keyword evidence="2" id="KW-0285">Flavoprotein</keyword>
<evidence type="ECO:0000313" key="8">
    <source>
        <dbReference type="EMBL" id="NEV60992.1"/>
    </source>
</evidence>
<proteinExistence type="predicted"/>
<evidence type="ECO:0000259" key="7">
    <source>
        <dbReference type="PROSITE" id="PS51384"/>
    </source>
</evidence>
<dbReference type="PANTHER" id="PTHR43314">
    <property type="match status" value="1"/>
</dbReference>
<dbReference type="Proteomes" id="UP000483379">
    <property type="component" value="Unassembled WGS sequence"/>
</dbReference>
<evidence type="ECO:0000256" key="2">
    <source>
        <dbReference type="ARBA" id="ARBA00022630"/>
    </source>
</evidence>
<dbReference type="InterPro" id="IPR017938">
    <property type="entry name" value="Riboflavin_synthase-like_b-brl"/>
</dbReference>
<feature type="compositionally biased region" description="Polar residues" evidence="6">
    <location>
        <begin position="1"/>
        <end position="11"/>
    </location>
</feature>
<comment type="caution">
    <text evidence="8">The sequence shown here is derived from an EMBL/GenBank/DDBJ whole genome shotgun (WGS) entry which is preliminary data.</text>
</comment>
<dbReference type="InterPro" id="IPR015701">
    <property type="entry name" value="FNR"/>
</dbReference>
<gene>
    <name evidence="8" type="ORF">G3446_03605</name>
</gene>
<evidence type="ECO:0000256" key="6">
    <source>
        <dbReference type="SAM" id="MobiDB-lite"/>
    </source>
</evidence>
<dbReference type="GO" id="GO:0016491">
    <property type="term" value="F:oxidoreductase activity"/>
    <property type="evidence" value="ECO:0007669"/>
    <property type="project" value="UniProtKB-KW"/>
</dbReference>
<name>A0A6M0JU10_9GAMM</name>
<feature type="region of interest" description="Disordered" evidence="6">
    <location>
        <begin position="1"/>
        <end position="22"/>
    </location>
</feature>
<keyword evidence="4" id="KW-0521">NADP</keyword>
<reference evidence="8 9" key="1">
    <citation type="submission" date="2020-02" db="EMBL/GenBank/DDBJ databases">
        <title>Genome sequences of Thiorhodococcus mannitoliphagus and Thiorhodococcus minor, purple sulfur photosynthetic bacteria in the gammaproteobacterial family, Chromatiaceae.</title>
        <authorList>
            <person name="Aviles F.A."/>
            <person name="Meyer T.E."/>
            <person name="Kyndt J.A."/>
        </authorList>
    </citation>
    <scope>NUCLEOTIDE SEQUENCE [LARGE SCALE GENOMIC DNA]</scope>
    <source>
        <strain evidence="8 9">DSM 11518</strain>
    </source>
</reference>
<dbReference type="PROSITE" id="PS51384">
    <property type="entry name" value="FAD_FR"/>
    <property type="match status" value="1"/>
</dbReference>